<comment type="caution">
    <text evidence="3">The sequence shown here is derived from an EMBL/GenBank/DDBJ whole genome shotgun (WGS) entry which is preliminary data.</text>
</comment>
<gene>
    <name evidence="3" type="ORF">GCM10022280_20520</name>
</gene>
<feature type="compositionally biased region" description="Basic residues" evidence="1">
    <location>
        <begin position="111"/>
        <end position="124"/>
    </location>
</feature>
<keyword evidence="4" id="KW-1185">Reference proteome</keyword>
<evidence type="ECO:0000256" key="1">
    <source>
        <dbReference type="SAM" id="MobiDB-lite"/>
    </source>
</evidence>
<dbReference type="Proteomes" id="UP001500235">
    <property type="component" value="Unassembled WGS sequence"/>
</dbReference>
<keyword evidence="2" id="KW-0472">Membrane</keyword>
<sequence length="141" mass="15329">MLVLCLAMIALLRLAPGLVLSRTLHRLLVEEPVRQLAALDRTRLLTLVVLGLLLCAGAEVFVLMGSAEMAFVLATQIALYLDAVAVSIVAAVALRARPLVQWLGARLQSRGRRSPRHRRTRRPAVRSLANDDDPAPLLLAA</sequence>
<organism evidence="3 4">
    <name type="scientific">Sphingomonas swuensis</name>
    <dbReference type="NCBI Taxonomy" id="977800"/>
    <lineage>
        <taxon>Bacteria</taxon>
        <taxon>Pseudomonadati</taxon>
        <taxon>Pseudomonadota</taxon>
        <taxon>Alphaproteobacteria</taxon>
        <taxon>Sphingomonadales</taxon>
        <taxon>Sphingomonadaceae</taxon>
        <taxon>Sphingomonas</taxon>
    </lineage>
</organism>
<reference evidence="4" key="1">
    <citation type="journal article" date="2019" name="Int. J. Syst. Evol. Microbiol.">
        <title>The Global Catalogue of Microorganisms (GCM) 10K type strain sequencing project: providing services to taxonomists for standard genome sequencing and annotation.</title>
        <authorList>
            <consortium name="The Broad Institute Genomics Platform"/>
            <consortium name="The Broad Institute Genome Sequencing Center for Infectious Disease"/>
            <person name="Wu L."/>
            <person name="Ma J."/>
        </authorList>
    </citation>
    <scope>NUCLEOTIDE SEQUENCE [LARGE SCALE GENOMIC DNA]</scope>
    <source>
        <strain evidence="4">JCM 17563</strain>
    </source>
</reference>
<feature type="transmembrane region" description="Helical" evidence="2">
    <location>
        <begin position="45"/>
        <end position="64"/>
    </location>
</feature>
<keyword evidence="2" id="KW-0812">Transmembrane</keyword>
<accession>A0ABP7T2L8</accession>
<dbReference type="RefSeq" id="WP_344707320.1">
    <property type="nucleotide sequence ID" value="NZ_BAABBQ010000001.1"/>
</dbReference>
<protein>
    <submittedName>
        <fullName evidence="3">Uncharacterized protein</fullName>
    </submittedName>
</protein>
<evidence type="ECO:0000256" key="2">
    <source>
        <dbReference type="SAM" id="Phobius"/>
    </source>
</evidence>
<feature type="transmembrane region" description="Helical" evidence="2">
    <location>
        <begin position="71"/>
        <end position="94"/>
    </location>
</feature>
<name>A0ABP7T2L8_9SPHN</name>
<evidence type="ECO:0000313" key="3">
    <source>
        <dbReference type="EMBL" id="GAA4020147.1"/>
    </source>
</evidence>
<feature type="region of interest" description="Disordered" evidence="1">
    <location>
        <begin position="111"/>
        <end position="133"/>
    </location>
</feature>
<keyword evidence="2" id="KW-1133">Transmembrane helix</keyword>
<evidence type="ECO:0000313" key="4">
    <source>
        <dbReference type="Proteomes" id="UP001500235"/>
    </source>
</evidence>
<proteinExistence type="predicted"/>
<dbReference type="EMBL" id="BAABBQ010000001">
    <property type="protein sequence ID" value="GAA4020147.1"/>
    <property type="molecule type" value="Genomic_DNA"/>
</dbReference>